<dbReference type="Proteomes" id="UP001156410">
    <property type="component" value="Chromosome"/>
</dbReference>
<proteinExistence type="predicted"/>
<sequence length="95" mass="11158">MNQCKMIYSGQKTYIKESVQRQLISYRSCFKAQTLLKKEHREAKIKVKHARAALKESSRKALIKMLTVKRLYDDLEKALAEKKATKKIKKESQKD</sequence>
<evidence type="ECO:0000313" key="1">
    <source>
        <dbReference type="EMBL" id="WAK63928.1"/>
    </source>
</evidence>
<name>A0AA47FDK2_STRMC</name>
<dbReference type="RefSeq" id="WP_269441559.1">
    <property type="nucleotide sequence ID" value="NZ_CP113440.1"/>
</dbReference>
<accession>A0AA47FDK2</accession>
<dbReference type="EMBL" id="CP113440">
    <property type="protein sequence ID" value="WAK63928.1"/>
    <property type="molecule type" value="Genomic_DNA"/>
</dbReference>
<protein>
    <submittedName>
        <fullName evidence="1">Uncharacterized protein</fullName>
    </submittedName>
</protein>
<evidence type="ECO:0000313" key="2">
    <source>
        <dbReference type="Proteomes" id="UP001156410"/>
    </source>
</evidence>
<organism evidence="1 2">
    <name type="scientific">Streptococcus macedonicus</name>
    <name type="common">Streptococcus gallolyticus macedonicus</name>
    <dbReference type="NCBI Taxonomy" id="59310"/>
    <lineage>
        <taxon>Bacteria</taxon>
        <taxon>Bacillati</taxon>
        <taxon>Bacillota</taxon>
        <taxon>Bacilli</taxon>
        <taxon>Lactobacillales</taxon>
        <taxon>Streptococcaceae</taxon>
        <taxon>Streptococcus</taxon>
    </lineage>
</organism>
<reference evidence="1" key="1">
    <citation type="submission" date="2022-11" db="EMBL/GenBank/DDBJ databases">
        <title>Streptococcus macedonicus and Acinetobacter baumannii: co-inhabitants of the cheese production environment.</title>
        <authorList>
            <person name="Johnson J."/>
        </authorList>
    </citation>
    <scope>NUCLEOTIDE SEQUENCE</scope>
    <source>
        <strain evidence="1">E37</strain>
    </source>
</reference>
<gene>
    <name evidence="1" type="ORF">OQG81_03505</name>
</gene>
<dbReference type="AlphaFoldDB" id="A0AA47FDK2"/>
<reference evidence="1" key="2">
    <citation type="submission" date="2022-11" db="EMBL/GenBank/DDBJ databases">
        <authorList>
            <person name="Johnson J.D."/>
        </authorList>
    </citation>
    <scope>NUCLEOTIDE SEQUENCE</scope>
    <source>
        <strain evidence="1">E37</strain>
    </source>
</reference>